<dbReference type="PROSITE" id="PS50059">
    <property type="entry name" value="FKBP_PPIASE"/>
    <property type="match status" value="1"/>
</dbReference>
<keyword evidence="5 9" id="KW-0697">Rotamase</keyword>
<comment type="catalytic activity">
    <reaction evidence="1 9 10">
        <text>[protein]-peptidylproline (omega=180) = [protein]-peptidylproline (omega=0)</text>
        <dbReference type="Rhea" id="RHEA:16237"/>
        <dbReference type="Rhea" id="RHEA-COMP:10747"/>
        <dbReference type="Rhea" id="RHEA-COMP:10748"/>
        <dbReference type="ChEBI" id="CHEBI:83833"/>
        <dbReference type="ChEBI" id="CHEBI:83834"/>
        <dbReference type="EC" id="5.2.1.8"/>
    </reaction>
</comment>
<evidence type="ECO:0000256" key="10">
    <source>
        <dbReference type="RuleBase" id="RU003915"/>
    </source>
</evidence>
<evidence type="ECO:0000256" key="6">
    <source>
        <dbReference type="ARBA" id="ARBA00023186"/>
    </source>
</evidence>
<evidence type="ECO:0000313" key="12">
    <source>
        <dbReference type="EMBL" id="GAA4820672.1"/>
    </source>
</evidence>
<sequence>MKVEKDKVIVITYYLSEGSPEGEMIQVVDKDEPFEFLFGHENVLPIFEKELEGVSKGHQFSFGIKAEDGYGERQDNAVVTIPKSVFNIEGEAASEELLQVGNVLPMVGPEEMPMDGLIIEVKDDSVVMDFNHPLAGIDLHFEGEVIDIREATEDELSNDGIY</sequence>
<dbReference type="Proteomes" id="UP001500298">
    <property type="component" value="Unassembled WGS sequence"/>
</dbReference>
<dbReference type="PANTHER" id="PTHR47861">
    <property type="entry name" value="FKBP-TYPE PEPTIDYL-PROLYL CIS-TRANS ISOMERASE SLYD"/>
    <property type="match status" value="1"/>
</dbReference>
<evidence type="ECO:0000256" key="7">
    <source>
        <dbReference type="ARBA" id="ARBA00023235"/>
    </source>
</evidence>
<evidence type="ECO:0000256" key="9">
    <source>
        <dbReference type="PROSITE-ProRule" id="PRU00277"/>
    </source>
</evidence>
<gene>
    <name evidence="12" type="ORF">GCM10023331_01290</name>
</gene>
<dbReference type="SUPFAM" id="SSF54534">
    <property type="entry name" value="FKBP-like"/>
    <property type="match status" value="1"/>
</dbReference>
<organism evidence="12 13">
    <name type="scientific">Algivirga pacifica</name>
    <dbReference type="NCBI Taxonomy" id="1162670"/>
    <lineage>
        <taxon>Bacteria</taxon>
        <taxon>Pseudomonadati</taxon>
        <taxon>Bacteroidota</taxon>
        <taxon>Cytophagia</taxon>
        <taxon>Cytophagales</taxon>
        <taxon>Flammeovirgaceae</taxon>
        <taxon>Algivirga</taxon>
    </lineage>
</organism>
<dbReference type="EMBL" id="BAABJX010000003">
    <property type="protein sequence ID" value="GAA4820672.1"/>
    <property type="molecule type" value="Genomic_DNA"/>
</dbReference>
<dbReference type="EC" id="5.2.1.8" evidence="10"/>
<reference evidence="13" key="1">
    <citation type="journal article" date="2019" name="Int. J. Syst. Evol. Microbiol.">
        <title>The Global Catalogue of Microorganisms (GCM) 10K type strain sequencing project: providing services to taxonomists for standard genome sequencing and annotation.</title>
        <authorList>
            <consortium name="The Broad Institute Genomics Platform"/>
            <consortium name="The Broad Institute Genome Sequencing Center for Infectious Disease"/>
            <person name="Wu L."/>
            <person name="Ma J."/>
        </authorList>
    </citation>
    <scope>NUCLEOTIDE SEQUENCE [LARGE SCALE GENOMIC DNA]</scope>
    <source>
        <strain evidence="13">JCM 18326</strain>
    </source>
</reference>
<evidence type="ECO:0000256" key="8">
    <source>
        <dbReference type="ARBA" id="ARBA00037071"/>
    </source>
</evidence>
<dbReference type="Pfam" id="PF00254">
    <property type="entry name" value="FKBP_C"/>
    <property type="match status" value="1"/>
</dbReference>
<feature type="domain" description="PPIase FKBP-type" evidence="11">
    <location>
        <begin position="6"/>
        <end position="96"/>
    </location>
</feature>
<evidence type="ECO:0000256" key="4">
    <source>
        <dbReference type="ARBA" id="ARBA00022490"/>
    </source>
</evidence>
<comment type="function">
    <text evidence="8">Also involved in hydrogenase metallocenter assembly, probably by participating in the nickel insertion step. This function in hydrogenase biosynthesis requires chaperone activity and the presence of the metal-binding domain, but not PPIase activity.</text>
</comment>
<dbReference type="PANTHER" id="PTHR47861:SF3">
    <property type="entry name" value="FKBP-TYPE PEPTIDYL-PROLYL CIS-TRANS ISOMERASE SLYD"/>
    <property type="match status" value="1"/>
</dbReference>
<evidence type="ECO:0000259" key="11">
    <source>
        <dbReference type="PROSITE" id="PS50059"/>
    </source>
</evidence>
<keyword evidence="4" id="KW-0963">Cytoplasm</keyword>
<evidence type="ECO:0000256" key="5">
    <source>
        <dbReference type="ARBA" id="ARBA00023110"/>
    </source>
</evidence>
<keyword evidence="7 9" id="KW-0413">Isomerase</keyword>
<comment type="subcellular location">
    <subcellularLocation>
        <location evidence="2">Cytoplasm</location>
    </subcellularLocation>
</comment>
<evidence type="ECO:0000256" key="3">
    <source>
        <dbReference type="ARBA" id="ARBA00006577"/>
    </source>
</evidence>
<name>A0ABP9CW03_9BACT</name>
<proteinExistence type="inferred from homology"/>
<comment type="caution">
    <text evidence="12">The sequence shown here is derived from an EMBL/GenBank/DDBJ whole genome shotgun (WGS) entry which is preliminary data.</text>
</comment>
<dbReference type="InterPro" id="IPR046357">
    <property type="entry name" value="PPIase_dom_sf"/>
</dbReference>
<keyword evidence="13" id="KW-1185">Reference proteome</keyword>
<keyword evidence="6" id="KW-0143">Chaperone</keyword>
<dbReference type="Gene3D" id="3.10.50.40">
    <property type="match status" value="1"/>
</dbReference>
<evidence type="ECO:0000256" key="1">
    <source>
        <dbReference type="ARBA" id="ARBA00000971"/>
    </source>
</evidence>
<dbReference type="InterPro" id="IPR048261">
    <property type="entry name" value="SlpA/SlyD-like_ins_sf"/>
</dbReference>
<dbReference type="InterPro" id="IPR001179">
    <property type="entry name" value="PPIase_FKBP_dom"/>
</dbReference>
<dbReference type="Gene3D" id="2.40.10.330">
    <property type="match status" value="1"/>
</dbReference>
<accession>A0ABP9CW03</accession>
<comment type="similarity">
    <text evidence="3 10">Belongs to the FKBP-type PPIase family.</text>
</comment>
<dbReference type="RefSeq" id="WP_345368480.1">
    <property type="nucleotide sequence ID" value="NZ_BAABJX010000003.1"/>
</dbReference>
<protein>
    <recommendedName>
        <fullName evidence="10">Peptidyl-prolyl cis-trans isomerase</fullName>
        <ecNumber evidence="10">5.2.1.8</ecNumber>
    </recommendedName>
</protein>
<evidence type="ECO:0000256" key="2">
    <source>
        <dbReference type="ARBA" id="ARBA00004496"/>
    </source>
</evidence>
<dbReference type="GO" id="GO:0016853">
    <property type="term" value="F:isomerase activity"/>
    <property type="evidence" value="ECO:0007669"/>
    <property type="project" value="UniProtKB-KW"/>
</dbReference>
<evidence type="ECO:0000313" key="13">
    <source>
        <dbReference type="Proteomes" id="UP001500298"/>
    </source>
</evidence>